<protein>
    <recommendedName>
        <fullName evidence="3">Helix-hairpin-helix motif-containing protein</fullName>
    </recommendedName>
</protein>
<dbReference type="EMBL" id="JABAIL010000001">
    <property type="protein sequence ID" value="NLR89725.1"/>
    <property type="molecule type" value="Genomic_DNA"/>
</dbReference>
<proteinExistence type="predicted"/>
<name>A0A7X8SGD3_9BACT</name>
<dbReference type="Proteomes" id="UP000585050">
    <property type="component" value="Unassembled WGS sequence"/>
</dbReference>
<evidence type="ECO:0000313" key="2">
    <source>
        <dbReference type="Proteomes" id="UP000585050"/>
    </source>
</evidence>
<accession>A0A7X8SGD3</accession>
<dbReference type="AlphaFoldDB" id="A0A7X8SGD3"/>
<reference evidence="1 2" key="1">
    <citation type="submission" date="2020-04" db="EMBL/GenBank/DDBJ databases">
        <title>Flammeovirga sp. SR4, a novel species isolated from seawater.</title>
        <authorList>
            <person name="Wang X."/>
        </authorList>
    </citation>
    <scope>NUCLEOTIDE SEQUENCE [LARGE SCALE GENOMIC DNA]</scope>
    <source>
        <strain evidence="1 2">SR4</strain>
    </source>
</reference>
<comment type="caution">
    <text evidence="1">The sequence shown here is derived from an EMBL/GenBank/DDBJ whole genome shotgun (WGS) entry which is preliminary data.</text>
</comment>
<organism evidence="1 2">
    <name type="scientific">Flammeovirga agarivorans</name>
    <dbReference type="NCBI Taxonomy" id="2726742"/>
    <lineage>
        <taxon>Bacteria</taxon>
        <taxon>Pseudomonadati</taxon>
        <taxon>Bacteroidota</taxon>
        <taxon>Cytophagia</taxon>
        <taxon>Cytophagales</taxon>
        <taxon>Flammeovirgaceae</taxon>
        <taxon>Flammeovirga</taxon>
    </lineage>
</organism>
<sequence>MKTNLTILFLLLVNICIAQMIEDEQLLSKVFSDEQLELMSQREIDYWLELFHHPKNINKLSLCDAQVILALTYDEVEVLSNYRKKFGKFVLVDEIDRLNWSIQTKERVKKAIYVAKIDESNMSVKQRWMSPDQHYLMLNTTVKYPLSKGFTENYYQGVPLSSQLRFKWKKRNDYSFALNLDHNEGEIWFWNHKQRSYGVSHASGHISLYNKGIFSKICLGDYQMISGQGLVFGGGYFLGKGSDPILSVIRGQDGIREYASMSNAGFMRGMATSIKITKNLSTDLFLSSKRLNVNFKDKDFTINNSLVLYDSTLIGRKNNLSETLIGGRLGWKNDTFSTHLNFMQVNYSTPREGLNHDIRLSANIQSIRNMSLDMSYRWKNLYFISEVANDLNNNYAISTSLFIGLLKGVDWSVLYRDYDVAYQAPYSNSVSEGSQVSNEQGFYMGFKVNPNKKLNMTFFFDVFKFPSSTYLNNGGREGNEWKLNTSYVLKKGQQIHFVCSYKEKGRFYANDSSRVKQYTQEHWVKYSLKYSLAVTKFLNWSVRGLVTQYQLGQWKTGYMFLQDVGYNNPMKWNVFTRIAMFYSPSYETRLYAYEKNLRYSYSFPPYYGIGWKSYILMKYKFGRGNSIQARWAYTVFNDLQSVGSTWNSSNGNTIQEVGVQLFLKI</sequence>
<dbReference type="RefSeq" id="WP_168880411.1">
    <property type="nucleotide sequence ID" value="NZ_JABAIL010000001.1"/>
</dbReference>
<evidence type="ECO:0008006" key="3">
    <source>
        <dbReference type="Google" id="ProtNLM"/>
    </source>
</evidence>
<keyword evidence="2" id="KW-1185">Reference proteome</keyword>
<gene>
    <name evidence="1" type="ORF">HGP29_00840</name>
</gene>
<evidence type="ECO:0000313" key="1">
    <source>
        <dbReference type="EMBL" id="NLR89725.1"/>
    </source>
</evidence>